<dbReference type="EMBL" id="WUWG01000005">
    <property type="protein sequence ID" value="MXU66239.1"/>
    <property type="molecule type" value="Genomic_DNA"/>
</dbReference>
<dbReference type="PANTHER" id="PTHR43792:SF8">
    <property type="entry name" value="[RIBOSOMAL PROTEIN US5]-ALANINE N-ACETYLTRANSFERASE"/>
    <property type="match status" value="1"/>
</dbReference>
<evidence type="ECO:0000259" key="4">
    <source>
        <dbReference type="PROSITE" id="PS51186"/>
    </source>
</evidence>
<dbReference type="Gene3D" id="3.40.630.30">
    <property type="match status" value="1"/>
</dbReference>
<dbReference type="CDD" id="cd04301">
    <property type="entry name" value="NAT_SF"/>
    <property type="match status" value="1"/>
</dbReference>
<keyword evidence="1 5" id="KW-0808">Transferase</keyword>
<evidence type="ECO:0000256" key="1">
    <source>
        <dbReference type="ARBA" id="ARBA00022679"/>
    </source>
</evidence>
<gene>
    <name evidence="5" type="ORF">GSH16_12370</name>
</gene>
<dbReference type="SUPFAM" id="SSF55729">
    <property type="entry name" value="Acyl-CoA N-acyltransferases (Nat)"/>
    <property type="match status" value="1"/>
</dbReference>
<feature type="domain" description="N-acetyltransferase" evidence="4">
    <location>
        <begin position="12"/>
        <end position="174"/>
    </location>
</feature>
<evidence type="ECO:0000313" key="6">
    <source>
        <dbReference type="Proteomes" id="UP000436016"/>
    </source>
</evidence>
<protein>
    <submittedName>
        <fullName evidence="5">GNAT family N-acetyltransferase</fullName>
    </submittedName>
</protein>
<dbReference type="PROSITE" id="PS51186">
    <property type="entry name" value="GNAT"/>
    <property type="match status" value="1"/>
</dbReference>
<dbReference type="PANTHER" id="PTHR43792">
    <property type="entry name" value="GNAT FAMILY, PUTATIVE (AFU_ORTHOLOGUE AFUA_3G00765)-RELATED-RELATED"/>
    <property type="match status" value="1"/>
</dbReference>
<organism evidence="5 6">
    <name type="scientific">Oceanomicrobium pacificus</name>
    <dbReference type="NCBI Taxonomy" id="2692916"/>
    <lineage>
        <taxon>Bacteria</taxon>
        <taxon>Pseudomonadati</taxon>
        <taxon>Pseudomonadota</taxon>
        <taxon>Alphaproteobacteria</taxon>
        <taxon>Rhodobacterales</taxon>
        <taxon>Paracoccaceae</taxon>
        <taxon>Oceanomicrobium</taxon>
    </lineage>
</organism>
<proteinExistence type="inferred from homology"/>
<evidence type="ECO:0000256" key="3">
    <source>
        <dbReference type="ARBA" id="ARBA00038502"/>
    </source>
</evidence>
<dbReference type="AlphaFoldDB" id="A0A6B0TTX7"/>
<dbReference type="RefSeq" id="WP_160855544.1">
    <property type="nucleotide sequence ID" value="NZ_WUWG01000005.1"/>
</dbReference>
<reference evidence="5 6" key="1">
    <citation type="submission" date="2019-12" db="EMBL/GenBank/DDBJ databases">
        <title>Strain KN286 was isolated from seawater, which was collected from Caroline Seamount in the tropical western Pacific.</title>
        <authorList>
            <person name="Wang Q."/>
        </authorList>
    </citation>
    <scope>NUCLEOTIDE SEQUENCE [LARGE SCALE GENOMIC DNA]</scope>
    <source>
        <strain evidence="5 6">KN286</strain>
    </source>
</reference>
<dbReference type="Proteomes" id="UP000436016">
    <property type="component" value="Unassembled WGS sequence"/>
</dbReference>
<dbReference type="InterPro" id="IPR016181">
    <property type="entry name" value="Acyl_CoA_acyltransferase"/>
</dbReference>
<comment type="similarity">
    <text evidence="3">Belongs to the acetyltransferase family. RimJ subfamily.</text>
</comment>
<evidence type="ECO:0000313" key="5">
    <source>
        <dbReference type="EMBL" id="MXU66239.1"/>
    </source>
</evidence>
<evidence type="ECO:0000256" key="2">
    <source>
        <dbReference type="ARBA" id="ARBA00023315"/>
    </source>
</evidence>
<keyword evidence="6" id="KW-1185">Reference proteome</keyword>
<sequence>MTVAPELTTERLHLRPLRDSDAAAIALHVGDRRVARNLAVVPFPYPKGAAEEFIARSTASDAAGPVWAIVPTGSPSDELVGVISYDLDGTVAKLGYWLAPAFWNSGYMTEAAGAVIDHARAQGVTRMETSAHQDNPASAKVLSKVGFHYVGDDAHFSVAQNATVDVWLYRLDFDDG</sequence>
<name>A0A6B0TTX7_9RHOB</name>
<dbReference type="Pfam" id="PF13302">
    <property type="entry name" value="Acetyltransf_3"/>
    <property type="match status" value="1"/>
</dbReference>
<dbReference type="InterPro" id="IPR000182">
    <property type="entry name" value="GNAT_dom"/>
</dbReference>
<comment type="caution">
    <text evidence="5">The sequence shown here is derived from an EMBL/GenBank/DDBJ whole genome shotgun (WGS) entry which is preliminary data.</text>
</comment>
<accession>A0A6B0TTX7</accession>
<keyword evidence="2" id="KW-0012">Acyltransferase</keyword>
<dbReference type="InterPro" id="IPR051531">
    <property type="entry name" value="N-acetyltransferase"/>
</dbReference>
<dbReference type="GO" id="GO:0016747">
    <property type="term" value="F:acyltransferase activity, transferring groups other than amino-acyl groups"/>
    <property type="evidence" value="ECO:0007669"/>
    <property type="project" value="InterPro"/>
</dbReference>